<protein>
    <submittedName>
        <fullName evidence="2">Uncharacterized protein</fullName>
    </submittedName>
</protein>
<gene>
    <name evidence="1" type="ORF">UFOVP339_15</name>
    <name evidence="2" type="ORF">UFOVP807_26</name>
</gene>
<accession>A0A6J5NX32</accession>
<name>A0A6J5NX32_9CAUD</name>
<organism evidence="2">
    <name type="scientific">uncultured Caudovirales phage</name>
    <dbReference type="NCBI Taxonomy" id="2100421"/>
    <lineage>
        <taxon>Viruses</taxon>
        <taxon>Duplodnaviria</taxon>
        <taxon>Heunggongvirae</taxon>
        <taxon>Uroviricota</taxon>
        <taxon>Caudoviricetes</taxon>
        <taxon>Peduoviridae</taxon>
        <taxon>Maltschvirus</taxon>
        <taxon>Maltschvirus maltsch</taxon>
    </lineage>
</organism>
<sequence>MNTDPRKRTTAELKLTFDNMLQTLDSLKENIALHEQILAERYAADMAMSLANSGKTSGELTQEIDGVKLTFTLKPKVKWDNLKLRDVAGSMDPDMVYQIFKIEFSVPERTFKALTDKKLIEQLTEARTVTYPEPKVTFA</sequence>
<dbReference type="EMBL" id="LR796355">
    <property type="protein sequence ID" value="CAB4139057.1"/>
    <property type="molecule type" value="Genomic_DNA"/>
</dbReference>
<proteinExistence type="predicted"/>
<dbReference type="EMBL" id="LR796757">
    <property type="protein sequence ID" value="CAB4163567.1"/>
    <property type="molecule type" value="Genomic_DNA"/>
</dbReference>
<evidence type="ECO:0000313" key="1">
    <source>
        <dbReference type="EMBL" id="CAB4139057.1"/>
    </source>
</evidence>
<reference evidence="2" key="1">
    <citation type="submission" date="2020-04" db="EMBL/GenBank/DDBJ databases">
        <authorList>
            <person name="Chiriac C."/>
            <person name="Salcher M."/>
            <person name="Ghai R."/>
            <person name="Kavagutti S V."/>
        </authorList>
    </citation>
    <scope>NUCLEOTIDE SEQUENCE</scope>
</reference>
<evidence type="ECO:0000313" key="2">
    <source>
        <dbReference type="EMBL" id="CAB4163567.1"/>
    </source>
</evidence>